<dbReference type="GO" id="GO:0043161">
    <property type="term" value="P:proteasome-mediated ubiquitin-dependent protein catabolic process"/>
    <property type="evidence" value="ECO:0007669"/>
    <property type="project" value="TreeGrafter"/>
</dbReference>
<dbReference type="SUPFAM" id="SSF56204">
    <property type="entry name" value="Hect, E3 ligase catalytic domain"/>
    <property type="match status" value="1"/>
</dbReference>
<dbReference type="PANTHER" id="PTHR45670:SF1">
    <property type="entry name" value="E3 UBIQUITIN-PROTEIN LIGASE HECTD1"/>
    <property type="match status" value="1"/>
</dbReference>
<dbReference type="GO" id="GO:0061630">
    <property type="term" value="F:ubiquitin protein ligase activity"/>
    <property type="evidence" value="ECO:0007669"/>
    <property type="project" value="UniProtKB-UniRule"/>
</dbReference>
<dbReference type="Gene3D" id="3.30.2410.10">
    <property type="entry name" value="Hect, E3 ligase catalytic domain"/>
    <property type="match status" value="1"/>
</dbReference>
<protein>
    <recommendedName>
        <fullName evidence="4">E3 ubiquitin-protein ligase</fullName>
        <ecNumber evidence="4">2.3.2.26</ecNumber>
    </recommendedName>
</protein>
<feature type="domain" description="HECT" evidence="5">
    <location>
        <begin position="1"/>
        <end position="45"/>
    </location>
</feature>
<dbReference type="Pfam" id="PF00632">
    <property type="entry name" value="HECT"/>
    <property type="match status" value="1"/>
</dbReference>
<dbReference type="InterPro" id="IPR045322">
    <property type="entry name" value="HECTD1/TRIP12-like"/>
</dbReference>
<comment type="catalytic activity">
    <reaction evidence="4">
        <text>S-ubiquitinyl-[E2 ubiquitin-conjugating enzyme]-L-cysteine + [acceptor protein]-L-lysine = [E2 ubiquitin-conjugating enzyme]-L-cysteine + N(6)-ubiquitinyl-[acceptor protein]-L-lysine.</text>
        <dbReference type="EC" id="2.3.2.26"/>
    </reaction>
</comment>
<evidence type="ECO:0000256" key="3">
    <source>
        <dbReference type="PROSITE-ProRule" id="PRU00104"/>
    </source>
</evidence>
<comment type="similarity">
    <text evidence="4">Belongs to the UPL family. K-HECT subfamily.</text>
</comment>
<evidence type="ECO:0000256" key="2">
    <source>
        <dbReference type="ARBA" id="ARBA00022786"/>
    </source>
</evidence>
<feature type="non-terminal residue" evidence="6">
    <location>
        <position position="1"/>
    </location>
</feature>
<dbReference type="GO" id="GO:0016607">
    <property type="term" value="C:nuclear speck"/>
    <property type="evidence" value="ECO:0007669"/>
    <property type="project" value="TreeGrafter"/>
</dbReference>
<comment type="caution">
    <text evidence="6">The sequence shown here is derived from an EMBL/GenBank/DDBJ whole genome shotgun (WGS) entry which is preliminary data.</text>
</comment>
<evidence type="ECO:0000313" key="6">
    <source>
        <dbReference type="EMBL" id="KAK3776689.1"/>
    </source>
</evidence>
<reference evidence="6" key="1">
    <citation type="journal article" date="2023" name="G3 (Bethesda)">
        <title>A reference genome for the long-term kleptoplast-retaining sea slug Elysia crispata morphotype clarki.</title>
        <authorList>
            <person name="Eastman K.E."/>
            <person name="Pendleton A.L."/>
            <person name="Shaikh M.A."/>
            <person name="Suttiyut T."/>
            <person name="Ogas R."/>
            <person name="Tomko P."/>
            <person name="Gavelis G."/>
            <person name="Widhalm J.R."/>
            <person name="Wisecaver J.H."/>
        </authorList>
    </citation>
    <scope>NUCLEOTIDE SEQUENCE</scope>
    <source>
        <strain evidence="6">ECLA1</strain>
    </source>
</reference>
<accession>A0AAE0ZWA7</accession>
<dbReference type="InterPro" id="IPR000569">
    <property type="entry name" value="HECT_dom"/>
</dbReference>
<dbReference type="EMBL" id="JAWDGP010003188">
    <property type="protein sequence ID" value="KAK3776689.1"/>
    <property type="molecule type" value="Genomic_DNA"/>
</dbReference>
<gene>
    <name evidence="6" type="ORF">RRG08_045513</name>
</gene>
<dbReference type="Proteomes" id="UP001283361">
    <property type="component" value="Unassembled WGS sequence"/>
</dbReference>
<name>A0AAE0ZWA7_9GAST</name>
<keyword evidence="7" id="KW-1185">Reference proteome</keyword>
<evidence type="ECO:0000256" key="4">
    <source>
        <dbReference type="RuleBase" id="RU369009"/>
    </source>
</evidence>
<evidence type="ECO:0000256" key="1">
    <source>
        <dbReference type="ARBA" id="ARBA00022679"/>
    </source>
</evidence>
<dbReference type="AlphaFoldDB" id="A0AAE0ZWA7"/>
<keyword evidence="2 3" id="KW-0833">Ubl conjugation pathway</keyword>
<comment type="pathway">
    <text evidence="4">Protein modification; protein ubiquitination.</text>
</comment>
<dbReference type="EC" id="2.3.2.26" evidence="4"/>
<keyword evidence="1 4" id="KW-0808">Transferase</keyword>
<sequence>VDGSDGSYPSVNTCVHYLKLPEYSSEDILRERLLAATREKGFHLN</sequence>
<evidence type="ECO:0000259" key="5">
    <source>
        <dbReference type="PROSITE" id="PS50237"/>
    </source>
</evidence>
<dbReference type="InterPro" id="IPR035983">
    <property type="entry name" value="Hect_E3_ubiquitin_ligase"/>
</dbReference>
<feature type="active site" description="Glycyl thioester intermediate" evidence="3">
    <location>
        <position position="14"/>
    </location>
</feature>
<comment type="function">
    <text evidence="4">E3 ubiquitin-protein ligase which accepts ubiquitin from an E2 ubiquitin-conjugating enzyme in the form of a thioester and then directly transfers the ubiquitin to targeted substrates.</text>
</comment>
<dbReference type="GO" id="GO:0070534">
    <property type="term" value="P:protein K63-linked ubiquitination"/>
    <property type="evidence" value="ECO:0007669"/>
    <property type="project" value="TreeGrafter"/>
</dbReference>
<organism evidence="6 7">
    <name type="scientific">Elysia crispata</name>
    <name type="common">lettuce slug</name>
    <dbReference type="NCBI Taxonomy" id="231223"/>
    <lineage>
        <taxon>Eukaryota</taxon>
        <taxon>Metazoa</taxon>
        <taxon>Spiralia</taxon>
        <taxon>Lophotrochozoa</taxon>
        <taxon>Mollusca</taxon>
        <taxon>Gastropoda</taxon>
        <taxon>Heterobranchia</taxon>
        <taxon>Euthyneura</taxon>
        <taxon>Panpulmonata</taxon>
        <taxon>Sacoglossa</taxon>
        <taxon>Placobranchoidea</taxon>
        <taxon>Plakobranchidae</taxon>
        <taxon>Elysia</taxon>
    </lineage>
</organism>
<dbReference type="PANTHER" id="PTHR45670">
    <property type="entry name" value="E3 UBIQUITIN-PROTEIN LIGASE TRIP12"/>
    <property type="match status" value="1"/>
</dbReference>
<proteinExistence type="inferred from homology"/>
<evidence type="ECO:0000313" key="7">
    <source>
        <dbReference type="Proteomes" id="UP001283361"/>
    </source>
</evidence>
<dbReference type="PROSITE" id="PS50237">
    <property type="entry name" value="HECT"/>
    <property type="match status" value="1"/>
</dbReference>